<dbReference type="GO" id="GO:0015171">
    <property type="term" value="F:amino acid transmembrane transporter activity"/>
    <property type="evidence" value="ECO:0007669"/>
    <property type="project" value="TreeGrafter"/>
</dbReference>
<keyword evidence="5 6" id="KW-0472">Membrane</keyword>
<proteinExistence type="predicted"/>
<feature type="transmembrane region" description="Helical" evidence="6">
    <location>
        <begin position="188"/>
        <end position="206"/>
    </location>
</feature>
<accession>Q0YRB4</accession>
<dbReference type="GO" id="GO:0005886">
    <property type="term" value="C:plasma membrane"/>
    <property type="evidence" value="ECO:0007669"/>
    <property type="project" value="UniProtKB-SubCell"/>
</dbReference>
<sequence>MMIDTHTMLAFFSTAIILALSPGPDNLFVMAQAAQNGRKAGIFVTFGLSTGLVGHTVAVALGLAALVNSSAFAFTILKYIGAAYLIYLAWQAFRAGGSTAEKREVPHFSKGELYRRGIVMNLTNPKVSLFFMAFLPQFVDPAGGSVTMQFFLLGGLFILATILVFGAISMLAGGVGERYRNSPGAQSVVNRVAAALFVGLALKLVLTER</sequence>
<dbReference type="EMBL" id="AASE01000012">
    <property type="protein sequence ID" value="EAT58799.1"/>
    <property type="molecule type" value="Genomic_DNA"/>
</dbReference>
<dbReference type="PANTHER" id="PTHR30086">
    <property type="entry name" value="ARGININE EXPORTER PROTEIN ARGO"/>
    <property type="match status" value="1"/>
</dbReference>
<feature type="transmembrane region" description="Helical" evidence="6">
    <location>
        <begin position="71"/>
        <end position="90"/>
    </location>
</feature>
<name>Q0YRB4_9CHLB</name>
<reference evidence="7 8" key="1">
    <citation type="submission" date="2006-07" db="EMBL/GenBank/DDBJ databases">
        <title>Annotation of the draft genome assembly of Chlorobium ferroxidans DSM 13031.</title>
        <authorList>
            <consortium name="US DOE Joint Genome Institute (JGI-ORNL)"/>
            <person name="Larimer F."/>
            <person name="Land M."/>
            <person name="Hauser L."/>
        </authorList>
    </citation>
    <scope>NUCLEOTIDE SEQUENCE [LARGE SCALE GENOMIC DNA]</scope>
    <source>
        <strain evidence="7 8">DSM 13031</strain>
    </source>
</reference>
<evidence type="ECO:0000256" key="6">
    <source>
        <dbReference type="SAM" id="Phobius"/>
    </source>
</evidence>
<keyword evidence="4 6" id="KW-1133">Transmembrane helix</keyword>
<feature type="transmembrane region" description="Helical" evidence="6">
    <location>
        <begin position="150"/>
        <end position="176"/>
    </location>
</feature>
<dbReference type="PANTHER" id="PTHR30086:SF20">
    <property type="entry name" value="ARGININE EXPORTER PROTEIN ARGO-RELATED"/>
    <property type="match status" value="1"/>
</dbReference>
<dbReference type="Proteomes" id="UP000004162">
    <property type="component" value="Unassembled WGS sequence"/>
</dbReference>
<keyword evidence="2" id="KW-1003">Cell membrane</keyword>
<evidence type="ECO:0000256" key="2">
    <source>
        <dbReference type="ARBA" id="ARBA00022475"/>
    </source>
</evidence>
<keyword evidence="3 6" id="KW-0812">Transmembrane</keyword>
<dbReference type="AlphaFoldDB" id="Q0YRB4"/>
<feature type="transmembrane region" description="Helical" evidence="6">
    <location>
        <begin position="43"/>
        <end position="64"/>
    </location>
</feature>
<evidence type="ECO:0000313" key="8">
    <source>
        <dbReference type="Proteomes" id="UP000004162"/>
    </source>
</evidence>
<dbReference type="Pfam" id="PF01810">
    <property type="entry name" value="LysE"/>
    <property type="match status" value="1"/>
</dbReference>
<evidence type="ECO:0000256" key="3">
    <source>
        <dbReference type="ARBA" id="ARBA00022692"/>
    </source>
</evidence>
<protein>
    <submittedName>
        <fullName evidence="7">Lysine exporter protein (LYSE/YGGA)</fullName>
    </submittedName>
</protein>
<comment type="caution">
    <text evidence="7">The sequence shown here is derived from an EMBL/GenBank/DDBJ whole genome shotgun (WGS) entry which is preliminary data.</text>
</comment>
<evidence type="ECO:0000256" key="1">
    <source>
        <dbReference type="ARBA" id="ARBA00004651"/>
    </source>
</evidence>
<reference evidence="7 8" key="2">
    <citation type="submission" date="2006-07" db="EMBL/GenBank/DDBJ databases">
        <title>Sequencing of the draft genome and assembly of Chlorobium ferroxidans DSM 13031.</title>
        <authorList>
            <consortium name="US DOE Joint Genome Institute (JGI-PGF)"/>
            <person name="Copeland A."/>
            <person name="Lucas S."/>
            <person name="Lapidus A."/>
            <person name="Barry K."/>
            <person name="Glavina del Rio T."/>
            <person name="Dalin E."/>
            <person name="Tice H."/>
            <person name="Bruce D."/>
            <person name="Pitluck S."/>
            <person name="Richardson P."/>
        </authorList>
    </citation>
    <scope>NUCLEOTIDE SEQUENCE [LARGE SCALE GENOMIC DNA]</scope>
    <source>
        <strain evidence="7 8">DSM 13031</strain>
    </source>
</reference>
<keyword evidence="8" id="KW-1185">Reference proteome</keyword>
<evidence type="ECO:0000313" key="7">
    <source>
        <dbReference type="EMBL" id="EAT58799.1"/>
    </source>
</evidence>
<evidence type="ECO:0000256" key="5">
    <source>
        <dbReference type="ARBA" id="ARBA00023136"/>
    </source>
</evidence>
<gene>
    <name evidence="7" type="ORF">CferDRAFT_0773</name>
</gene>
<dbReference type="PIRSF" id="PIRSF006324">
    <property type="entry name" value="LeuE"/>
    <property type="match status" value="1"/>
</dbReference>
<organism evidence="7 8">
    <name type="scientific">Chlorobium ferrooxidans DSM 13031</name>
    <dbReference type="NCBI Taxonomy" id="377431"/>
    <lineage>
        <taxon>Bacteria</taxon>
        <taxon>Pseudomonadati</taxon>
        <taxon>Chlorobiota</taxon>
        <taxon>Chlorobiia</taxon>
        <taxon>Chlorobiales</taxon>
        <taxon>Chlorobiaceae</taxon>
        <taxon>Chlorobium/Pelodictyon group</taxon>
        <taxon>Chlorobium</taxon>
    </lineage>
</organism>
<evidence type="ECO:0000256" key="4">
    <source>
        <dbReference type="ARBA" id="ARBA00022989"/>
    </source>
</evidence>
<comment type="subcellular location">
    <subcellularLocation>
        <location evidence="1">Cell membrane</location>
        <topology evidence="1">Multi-pass membrane protein</topology>
    </subcellularLocation>
</comment>
<dbReference type="InterPro" id="IPR001123">
    <property type="entry name" value="LeuE-type"/>
</dbReference>